<name>A0A4Q2UR16_9BACT</name>
<sequence>MNQMYRISLAVLLLIGLSEPMYADNRLLIENKSTAQLTDKAFVVARKQLKRVPRALLPTLVTKAGKQILAQVDDLDYDGQWDELAFVCDLAPKEKLELMLKWVPADALPSFPVRTNVRFGKMTSPGKIVGLTTDMHGKYNLPRGKGYPYQMDGVAWENDKIGFRHYFDGRNVRDIFGKRVPSMVLDTVGIMPDGSPGDTYHVLRPWGRDVMNGAQALGLGGIALQLPDTLIRLGVLRSQTTDNVDSTRYTLLAEGPVRSVFQLDFYGWDIGKTKINLNHTVTIWAGQYGYENRVTTSPLPANSYLVTGIVNSLNTQPYISRQSREYEIRATHDKQTYGKEWILGMGIIVPKTHYAGEFEAPKTGNGISTSWCFNLKPDKNNEVRYDCYAAWELSDARFAQRDAFIELLDAASARNESGLVALRIINE</sequence>
<dbReference type="RefSeq" id="WP_129601341.1">
    <property type="nucleotide sequence ID" value="NZ_SBLB01000002.1"/>
</dbReference>
<dbReference type="AlphaFoldDB" id="A0A4Q2UR16"/>
<dbReference type="InterPro" id="IPR032342">
    <property type="entry name" value="DUF4861"/>
</dbReference>
<dbReference type="Pfam" id="PF16153">
    <property type="entry name" value="DUF4861"/>
    <property type="match status" value="1"/>
</dbReference>
<organism evidence="1 2">
    <name type="scientific">Spirosoma sordidisoli</name>
    <dbReference type="NCBI Taxonomy" id="2502893"/>
    <lineage>
        <taxon>Bacteria</taxon>
        <taxon>Pseudomonadati</taxon>
        <taxon>Bacteroidota</taxon>
        <taxon>Cytophagia</taxon>
        <taxon>Cytophagales</taxon>
        <taxon>Cytophagaceae</taxon>
        <taxon>Spirosoma</taxon>
    </lineage>
</organism>
<reference evidence="1 2" key="1">
    <citation type="submission" date="2019-01" db="EMBL/GenBank/DDBJ databases">
        <title>Spirosoma flava sp. nov., a propanil-degrading bacterium isolated from herbicide-contaminated soil.</title>
        <authorList>
            <person name="Zhang L."/>
            <person name="Jiang J.-D."/>
        </authorList>
    </citation>
    <scope>NUCLEOTIDE SEQUENCE [LARGE SCALE GENOMIC DNA]</scope>
    <source>
        <strain evidence="1 2">TY50</strain>
    </source>
</reference>
<comment type="caution">
    <text evidence="1">The sequence shown here is derived from an EMBL/GenBank/DDBJ whole genome shotgun (WGS) entry which is preliminary data.</text>
</comment>
<dbReference type="Proteomes" id="UP000290407">
    <property type="component" value="Unassembled WGS sequence"/>
</dbReference>
<accession>A0A4Q2UR16</accession>
<keyword evidence="2" id="KW-1185">Reference proteome</keyword>
<proteinExistence type="predicted"/>
<evidence type="ECO:0000313" key="2">
    <source>
        <dbReference type="Proteomes" id="UP000290407"/>
    </source>
</evidence>
<gene>
    <name evidence="1" type="ORF">EQG79_09600</name>
</gene>
<evidence type="ECO:0000313" key="1">
    <source>
        <dbReference type="EMBL" id="RYC70115.1"/>
    </source>
</evidence>
<dbReference type="EMBL" id="SBLB01000002">
    <property type="protein sequence ID" value="RYC70115.1"/>
    <property type="molecule type" value="Genomic_DNA"/>
</dbReference>
<protein>
    <submittedName>
        <fullName evidence="1">DUF4861 domain-containing protein</fullName>
    </submittedName>
</protein>